<sequence length="257" mass="28421">MRRFGSPEALARLGSHCAHADSVELKTLLLPPAGPAAEALTGRCAPTWSVRRMYLLDTPDLDLVRAGVEVRLRRRARGRYDLSVCARRSGTARRQAVPAGVRVEFDVVPGALWQDVEVRREVDSAAAAEVIAGGAASRELLSSHQRAWACRGGHDVVGDDRLRELRVHGPLLVHRVKVSAVRLGLRRADLEHFRYPSGRELMELSTRCRPQEVSTTATAFDRLLDERDVTVADEHRTKASVWQDEIGRAGRDGATRT</sequence>
<accession>A0ABS6UN40</accession>
<comment type="caution">
    <text evidence="1">The sequence shown here is derived from an EMBL/GenBank/DDBJ whole genome shotgun (WGS) entry which is preliminary data.</text>
</comment>
<protein>
    <recommendedName>
        <fullName evidence="3">CYTH domain-containing protein</fullName>
    </recommendedName>
</protein>
<evidence type="ECO:0008006" key="3">
    <source>
        <dbReference type="Google" id="ProtNLM"/>
    </source>
</evidence>
<dbReference type="RefSeq" id="WP_218603330.1">
    <property type="nucleotide sequence ID" value="NZ_JADQDJ010000121.1"/>
</dbReference>
<reference evidence="1 2" key="1">
    <citation type="submission" date="2020-11" db="EMBL/GenBank/DDBJ databases">
        <title>Pseudonocardia abyssalis sp. nov. and Pseudonocardia oceani sp. nov., description and phylogenomic analysis of two novel actinomycetes isolated from the deep Southern Ocean.</title>
        <authorList>
            <person name="Parra J."/>
        </authorList>
    </citation>
    <scope>NUCLEOTIDE SEQUENCE [LARGE SCALE GENOMIC DNA]</scope>
    <source>
        <strain evidence="1 2">KRD-168</strain>
    </source>
</reference>
<dbReference type="Proteomes" id="UP000694287">
    <property type="component" value="Unassembled WGS sequence"/>
</dbReference>
<name>A0ABS6UN40_9PSEU</name>
<dbReference type="EMBL" id="JADQDK010000001">
    <property type="protein sequence ID" value="MBW0133657.1"/>
    <property type="molecule type" value="Genomic_DNA"/>
</dbReference>
<keyword evidence="2" id="KW-1185">Reference proteome</keyword>
<proteinExistence type="predicted"/>
<evidence type="ECO:0000313" key="1">
    <source>
        <dbReference type="EMBL" id="MBW0133657.1"/>
    </source>
</evidence>
<organism evidence="1 2">
    <name type="scientific">Pseudonocardia abyssalis</name>
    <dbReference type="NCBI Taxonomy" id="2792008"/>
    <lineage>
        <taxon>Bacteria</taxon>
        <taxon>Bacillati</taxon>
        <taxon>Actinomycetota</taxon>
        <taxon>Actinomycetes</taxon>
        <taxon>Pseudonocardiales</taxon>
        <taxon>Pseudonocardiaceae</taxon>
        <taxon>Pseudonocardia</taxon>
    </lineage>
</organism>
<gene>
    <name evidence="1" type="ORF">I4I81_05235</name>
</gene>
<evidence type="ECO:0000313" key="2">
    <source>
        <dbReference type="Proteomes" id="UP000694287"/>
    </source>
</evidence>